<sequence>MATENIVLPETVKDSVLFYLYILDFNREKGTSPCQYQDLLRCIPQLDWCSWQFQYHPPKDAELIHPSKNETPVRMSIKFSQSVEGRVIVEADGLPTKTYDMPKSTYFDWDYLPYKDVYKATTFASLTNFKIIVEINVKPVNVTVQSDFGNDKENNIDSTDFEIHCENKQYKVHKDVLCKISPVFEAMLQHDFVEKSSSKLEITDFEFQTVETAMNIIYDRPTCFLSVKLMMSVLSFAGKYFITDLFDKLKKVLLNELSITNFDSVVRCVEDSANPELFYICARFFKWNEKNIKVTKGFLALPRPLVIKLYKIAYQFETELDAFLYMYQHEVDIDIKHMKVVTLDDFFKVFSFAVKHKYMELHNAVLSKFSPIFDALSKDNYAATSDNKFEIHDFEFKTVETALNTCYARPLGDISVELAVDVLRFVKKYNIMNVFESFEKLIERNLSNANFFDVLQCAHDCARKDLFAKCAKFYKTNEDALKNTEAFLALPGPLVAKLLKSAYNFETELDVFFYARDNGIHLDMEHIKVNTASDFFRSVPYAWHHHEENLKLKCAIFWRENKDILGVNPQYQQYPNSFKHSLDVLGLGNDDFINDDIDDVAVVHGMNGINFDDSDGSDDIDDIDDIYDDDDVDDIDDDDIF</sequence>
<evidence type="ECO:0000313" key="2">
    <source>
        <dbReference type="Proteomes" id="UP000492821"/>
    </source>
</evidence>
<dbReference type="AlphaFoldDB" id="A0A7E4W8X5"/>
<accession>A0A7E4W8X5</accession>
<name>A0A7E4W8X5_PANRE</name>
<dbReference type="WBParaSite" id="Pan_g8292.t1">
    <property type="protein sequence ID" value="Pan_g8292.t1"/>
    <property type="gene ID" value="Pan_g8292"/>
</dbReference>
<dbReference type="SMART" id="SM00225">
    <property type="entry name" value="BTB"/>
    <property type="match status" value="2"/>
</dbReference>
<keyword evidence="2" id="KW-1185">Reference proteome</keyword>
<dbReference type="PANTHER" id="PTHR46672">
    <property type="entry name" value="OS08G0495500 PROTEIN-RELATED"/>
    <property type="match status" value="1"/>
</dbReference>
<dbReference type="SUPFAM" id="SSF54695">
    <property type="entry name" value="POZ domain"/>
    <property type="match status" value="2"/>
</dbReference>
<evidence type="ECO:0000313" key="3">
    <source>
        <dbReference type="WBParaSite" id="Pan_g8292.t1"/>
    </source>
</evidence>
<dbReference type="Pfam" id="PF00651">
    <property type="entry name" value="BTB"/>
    <property type="match status" value="2"/>
</dbReference>
<reference evidence="2" key="1">
    <citation type="journal article" date="2013" name="Genetics">
        <title>The draft genome and transcriptome of Panagrellus redivivus are shaped by the harsh demands of a free-living lifestyle.</title>
        <authorList>
            <person name="Srinivasan J."/>
            <person name="Dillman A.R."/>
            <person name="Macchietto M.G."/>
            <person name="Heikkinen L."/>
            <person name="Lakso M."/>
            <person name="Fracchia K.M."/>
            <person name="Antoshechkin I."/>
            <person name="Mortazavi A."/>
            <person name="Wong G."/>
            <person name="Sternberg P.W."/>
        </authorList>
    </citation>
    <scope>NUCLEOTIDE SEQUENCE [LARGE SCALE GENOMIC DNA]</scope>
    <source>
        <strain evidence="2">MT8872</strain>
    </source>
</reference>
<dbReference type="Gene3D" id="3.30.710.10">
    <property type="entry name" value="Potassium Channel Kv1.1, Chain A"/>
    <property type="match status" value="2"/>
</dbReference>
<protein>
    <submittedName>
        <fullName evidence="3">BTB domain-containing protein</fullName>
    </submittedName>
</protein>
<dbReference type="InterPro" id="IPR011333">
    <property type="entry name" value="SKP1/BTB/POZ_sf"/>
</dbReference>
<dbReference type="Proteomes" id="UP000492821">
    <property type="component" value="Unassembled WGS sequence"/>
</dbReference>
<proteinExistence type="predicted"/>
<dbReference type="PROSITE" id="PS50097">
    <property type="entry name" value="BTB"/>
    <property type="match status" value="2"/>
</dbReference>
<organism evidence="2 3">
    <name type="scientific">Panagrellus redivivus</name>
    <name type="common">Microworm</name>
    <dbReference type="NCBI Taxonomy" id="6233"/>
    <lineage>
        <taxon>Eukaryota</taxon>
        <taxon>Metazoa</taxon>
        <taxon>Ecdysozoa</taxon>
        <taxon>Nematoda</taxon>
        <taxon>Chromadorea</taxon>
        <taxon>Rhabditida</taxon>
        <taxon>Tylenchina</taxon>
        <taxon>Panagrolaimomorpha</taxon>
        <taxon>Panagrolaimoidea</taxon>
        <taxon>Panagrolaimidae</taxon>
        <taxon>Panagrellus</taxon>
    </lineage>
</organism>
<feature type="domain" description="BTB" evidence="1">
    <location>
        <begin position="159"/>
        <end position="219"/>
    </location>
</feature>
<dbReference type="InterPro" id="IPR000210">
    <property type="entry name" value="BTB/POZ_dom"/>
</dbReference>
<dbReference type="InterPro" id="IPR044714">
    <property type="entry name" value="AtSIBP1-like"/>
</dbReference>
<dbReference type="PANTHER" id="PTHR46672:SF1">
    <property type="entry name" value="OS08G0103600 PROTEIN"/>
    <property type="match status" value="1"/>
</dbReference>
<dbReference type="CDD" id="cd18186">
    <property type="entry name" value="BTB_POZ_ZBTB_KLHL-like"/>
    <property type="match status" value="1"/>
</dbReference>
<evidence type="ECO:0000259" key="1">
    <source>
        <dbReference type="PROSITE" id="PS50097"/>
    </source>
</evidence>
<reference evidence="3" key="2">
    <citation type="submission" date="2020-10" db="UniProtKB">
        <authorList>
            <consortium name="WormBaseParasite"/>
        </authorList>
    </citation>
    <scope>IDENTIFICATION</scope>
</reference>
<feature type="domain" description="BTB" evidence="1">
    <location>
        <begin position="348"/>
        <end position="407"/>
    </location>
</feature>
<dbReference type="CDD" id="cd14733">
    <property type="entry name" value="BACK"/>
    <property type="match status" value="1"/>
</dbReference>